<dbReference type="EMBL" id="JAOEEO010000001">
    <property type="protein sequence ID" value="MDH0562630.1"/>
    <property type="molecule type" value="Genomic_DNA"/>
</dbReference>
<evidence type="ECO:0000313" key="1">
    <source>
        <dbReference type="EMBL" id="MDH0562630.1"/>
    </source>
</evidence>
<name>A0AA42LDC3_9GAMM</name>
<comment type="caution">
    <text evidence="1">The sequence shown here is derived from an EMBL/GenBank/DDBJ whole genome shotgun (WGS) entry which is preliminary data.</text>
</comment>
<sequence length="143" mass="16647">MSYKFVGFFALTAQMKRPFYPIDGTTWKDIKEPFHGIGIKLSPSIKTPSSPDEIKALFRAMNINHVRQWLFIEYECFGGSIDYIYALIMKNGEIYGPIEESALENVERVYINLMNEFGISKKDALQFKPFDRDFWDEQITLSP</sequence>
<dbReference type="RefSeq" id="WP_279694366.1">
    <property type="nucleotide sequence ID" value="NZ_JAOEEO010000001.1"/>
</dbReference>
<accession>A0AA42LDC3</accession>
<dbReference type="Proteomes" id="UP001159329">
    <property type="component" value="Unassembled WGS sequence"/>
</dbReference>
<reference evidence="1" key="1">
    <citation type="submission" date="2022-09" db="EMBL/GenBank/DDBJ databases">
        <title>Intensive care unit water sources are persistently colonized with multi-drug resistant bacteria and are the site of extensive horizontal gene transfer of antibiotic resistance genes.</title>
        <authorList>
            <person name="Diorio-Toth L."/>
        </authorList>
    </citation>
    <scope>NUCLEOTIDE SEQUENCE</scope>
    <source>
        <strain evidence="1">GD04005</strain>
    </source>
</reference>
<gene>
    <name evidence="1" type="ORF">N7644_02930</name>
</gene>
<evidence type="ECO:0000313" key="2">
    <source>
        <dbReference type="Proteomes" id="UP001159329"/>
    </source>
</evidence>
<proteinExistence type="predicted"/>
<dbReference type="AlphaFoldDB" id="A0AA42LDC3"/>
<protein>
    <submittedName>
        <fullName evidence="1">Uncharacterized protein</fullName>
    </submittedName>
</protein>
<organism evidence="1 2">
    <name type="scientific">Acinetobacter courvalinii</name>
    <dbReference type="NCBI Taxonomy" id="280147"/>
    <lineage>
        <taxon>Bacteria</taxon>
        <taxon>Pseudomonadati</taxon>
        <taxon>Pseudomonadota</taxon>
        <taxon>Gammaproteobacteria</taxon>
        <taxon>Moraxellales</taxon>
        <taxon>Moraxellaceae</taxon>
        <taxon>Acinetobacter</taxon>
    </lineage>
</organism>